<reference evidence="7" key="2">
    <citation type="submission" date="2020-09" db="EMBL/GenBank/DDBJ databases">
        <authorList>
            <person name="Sun Q."/>
            <person name="Kim S."/>
        </authorList>
    </citation>
    <scope>NUCLEOTIDE SEQUENCE</scope>
    <source>
        <strain evidence="7">KCTC 12988</strain>
    </source>
</reference>
<dbReference type="PANTHER" id="PTHR43133">
    <property type="entry name" value="RNA POLYMERASE ECF-TYPE SIGMA FACTO"/>
    <property type="match status" value="1"/>
</dbReference>
<evidence type="ECO:0000256" key="4">
    <source>
        <dbReference type="ARBA" id="ARBA00023163"/>
    </source>
</evidence>
<dbReference type="InterPro" id="IPR014284">
    <property type="entry name" value="RNA_pol_sigma-70_dom"/>
</dbReference>
<dbReference type="RefSeq" id="WP_189572911.1">
    <property type="nucleotide sequence ID" value="NZ_BMXI01000017.1"/>
</dbReference>
<dbReference type="SUPFAM" id="SSF88659">
    <property type="entry name" value="Sigma3 and sigma4 domains of RNA polymerase sigma factors"/>
    <property type="match status" value="1"/>
</dbReference>
<dbReference type="PANTHER" id="PTHR43133:SF51">
    <property type="entry name" value="RNA POLYMERASE SIGMA FACTOR"/>
    <property type="match status" value="1"/>
</dbReference>
<dbReference type="InterPro" id="IPR007627">
    <property type="entry name" value="RNA_pol_sigma70_r2"/>
</dbReference>
<evidence type="ECO:0000313" key="7">
    <source>
        <dbReference type="EMBL" id="GHC64102.1"/>
    </source>
</evidence>
<dbReference type="AlphaFoldDB" id="A0A918TVT1"/>
<dbReference type="EMBL" id="BMXI01000017">
    <property type="protein sequence ID" value="GHC64102.1"/>
    <property type="molecule type" value="Genomic_DNA"/>
</dbReference>
<dbReference type="Gene3D" id="1.10.10.10">
    <property type="entry name" value="Winged helix-like DNA-binding domain superfamily/Winged helix DNA-binding domain"/>
    <property type="match status" value="1"/>
</dbReference>
<protein>
    <recommendedName>
        <fullName evidence="9">RNA polymerase subunit sigma-24</fullName>
    </recommendedName>
</protein>
<dbReference type="Proteomes" id="UP000644507">
    <property type="component" value="Unassembled WGS sequence"/>
</dbReference>
<sequence length="170" mass="19307">MKEERGTGQPAFGQVAREHQGMMLVYARTLLGDETRAREVVQEALVSAWKGMERFDVTRDVGAWLRGIVRNKWKDVCRRDGRKLEFGDEDLEYLESRMAVFVARPAVFDDLADCREKLPEEMGEVVQLSYDDGMKSEAVAEKLGIAAATVRKRLERARGLLRDCLEGIRG</sequence>
<proteinExistence type="inferred from homology"/>
<reference evidence="7" key="1">
    <citation type="journal article" date="2014" name="Int. J. Syst. Evol. Microbiol.">
        <title>Complete genome sequence of Corynebacterium casei LMG S-19264T (=DSM 44701T), isolated from a smear-ripened cheese.</title>
        <authorList>
            <consortium name="US DOE Joint Genome Institute (JGI-PGF)"/>
            <person name="Walter F."/>
            <person name="Albersmeier A."/>
            <person name="Kalinowski J."/>
            <person name="Ruckert C."/>
        </authorList>
    </citation>
    <scope>NUCLEOTIDE SEQUENCE</scope>
    <source>
        <strain evidence="7">KCTC 12988</strain>
    </source>
</reference>
<keyword evidence="4" id="KW-0804">Transcription</keyword>
<comment type="caution">
    <text evidence="7">The sequence shown here is derived from an EMBL/GenBank/DDBJ whole genome shotgun (WGS) entry which is preliminary data.</text>
</comment>
<accession>A0A918TVT1</accession>
<keyword evidence="8" id="KW-1185">Reference proteome</keyword>
<dbReference type="InterPro" id="IPR013324">
    <property type="entry name" value="RNA_pol_sigma_r3/r4-like"/>
</dbReference>
<gene>
    <name evidence="7" type="ORF">GCM10007100_34680</name>
</gene>
<evidence type="ECO:0000313" key="8">
    <source>
        <dbReference type="Proteomes" id="UP000644507"/>
    </source>
</evidence>
<dbReference type="Pfam" id="PF04542">
    <property type="entry name" value="Sigma70_r2"/>
    <property type="match status" value="1"/>
</dbReference>
<dbReference type="GO" id="GO:0006352">
    <property type="term" value="P:DNA-templated transcription initiation"/>
    <property type="evidence" value="ECO:0007669"/>
    <property type="project" value="InterPro"/>
</dbReference>
<dbReference type="Pfam" id="PF08281">
    <property type="entry name" value="Sigma70_r4_2"/>
    <property type="match status" value="1"/>
</dbReference>
<evidence type="ECO:0000259" key="5">
    <source>
        <dbReference type="Pfam" id="PF04542"/>
    </source>
</evidence>
<dbReference type="GO" id="GO:0003677">
    <property type="term" value="F:DNA binding"/>
    <property type="evidence" value="ECO:0007669"/>
    <property type="project" value="InterPro"/>
</dbReference>
<evidence type="ECO:0000256" key="1">
    <source>
        <dbReference type="ARBA" id="ARBA00010641"/>
    </source>
</evidence>
<keyword evidence="2" id="KW-0805">Transcription regulation</keyword>
<dbReference type="InterPro" id="IPR013325">
    <property type="entry name" value="RNA_pol_sigma_r2"/>
</dbReference>
<organism evidence="7 8">
    <name type="scientific">Roseibacillus persicicus</name>
    <dbReference type="NCBI Taxonomy" id="454148"/>
    <lineage>
        <taxon>Bacteria</taxon>
        <taxon>Pseudomonadati</taxon>
        <taxon>Verrucomicrobiota</taxon>
        <taxon>Verrucomicrobiia</taxon>
        <taxon>Verrucomicrobiales</taxon>
        <taxon>Verrucomicrobiaceae</taxon>
        <taxon>Roseibacillus</taxon>
    </lineage>
</organism>
<dbReference type="GO" id="GO:0016987">
    <property type="term" value="F:sigma factor activity"/>
    <property type="evidence" value="ECO:0007669"/>
    <property type="project" value="UniProtKB-KW"/>
</dbReference>
<evidence type="ECO:0000259" key="6">
    <source>
        <dbReference type="Pfam" id="PF08281"/>
    </source>
</evidence>
<evidence type="ECO:0000256" key="2">
    <source>
        <dbReference type="ARBA" id="ARBA00023015"/>
    </source>
</evidence>
<keyword evidence="3" id="KW-0731">Sigma factor</keyword>
<feature type="domain" description="RNA polymerase sigma-70 region 2" evidence="5">
    <location>
        <begin position="17"/>
        <end position="82"/>
    </location>
</feature>
<name>A0A918TVT1_9BACT</name>
<comment type="similarity">
    <text evidence="1">Belongs to the sigma-70 factor family. ECF subfamily.</text>
</comment>
<feature type="domain" description="RNA polymerase sigma factor 70 region 4 type 2" evidence="6">
    <location>
        <begin position="111"/>
        <end position="158"/>
    </location>
</feature>
<dbReference type="InterPro" id="IPR013249">
    <property type="entry name" value="RNA_pol_sigma70_r4_t2"/>
</dbReference>
<dbReference type="SUPFAM" id="SSF88946">
    <property type="entry name" value="Sigma2 domain of RNA polymerase sigma factors"/>
    <property type="match status" value="1"/>
</dbReference>
<dbReference type="NCBIfam" id="TIGR02937">
    <property type="entry name" value="sigma70-ECF"/>
    <property type="match status" value="1"/>
</dbReference>
<dbReference type="InterPro" id="IPR036388">
    <property type="entry name" value="WH-like_DNA-bd_sf"/>
</dbReference>
<evidence type="ECO:0008006" key="9">
    <source>
        <dbReference type="Google" id="ProtNLM"/>
    </source>
</evidence>
<dbReference type="InterPro" id="IPR039425">
    <property type="entry name" value="RNA_pol_sigma-70-like"/>
</dbReference>
<evidence type="ECO:0000256" key="3">
    <source>
        <dbReference type="ARBA" id="ARBA00023082"/>
    </source>
</evidence>
<dbReference type="Gene3D" id="1.10.1740.10">
    <property type="match status" value="1"/>
</dbReference>